<dbReference type="InterPro" id="IPR006862">
    <property type="entry name" value="Thio_Ohase/aa_AcTrfase"/>
</dbReference>
<dbReference type="STRING" id="46731.A0A3M6TCY4"/>
<proteinExistence type="predicted"/>
<dbReference type="EMBL" id="RCHS01003874">
    <property type="protein sequence ID" value="RMX39104.1"/>
    <property type="molecule type" value="Genomic_DNA"/>
</dbReference>
<feature type="domain" description="Acyl-CoA thioester hydrolase/bile acid-CoA amino acid N-acetyltransferase" evidence="1">
    <location>
        <begin position="84"/>
        <end position="159"/>
    </location>
</feature>
<dbReference type="AlphaFoldDB" id="A0A3M6TCY4"/>
<dbReference type="GO" id="GO:0006637">
    <property type="term" value="P:acyl-CoA metabolic process"/>
    <property type="evidence" value="ECO:0007669"/>
    <property type="project" value="TreeGrafter"/>
</dbReference>
<protein>
    <recommendedName>
        <fullName evidence="1">Acyl-CoA thioester hydrolase/bile acid-CoA amino acid N-acetyltransferase domain-containing protein</fullName>
    </recommendedName>
</protein>
<evidence type="ECO:0000313" key="2">
    <source>
        <dbReference type="EMBL" id="RMX39104.1"/>
    </source>
</evidence>
<feature type="domain" description="Acyl-CoA thioester hydrolase/bile acid-CoA amino acid N-acetyltransferase" evidence="1">
    <location>
        <begin position="13"/>
        <end position="71"/>
    </location>
</feature>
<dbReference type="Proteomes" id="UP000275408">
    <property type="component" value="Unassembled WGS sequence"/>
</dbReference>
<dbReference type="GO" id="GO:0006631">
    <property type="term" value="P:fatty acid metabolic process"/>
    <property type="evidence" value="ECO:0007669"/>
    <property type="project" value="TreeGrafter"/>
</dbReference>
<comment type="caution">
    <text evidence="2">The sequence shown here is derived from an EMBL/GenBank/DDBJ whole genome shotgun (WGS) entry which is preliminary data.</text>
</comment>
<dbReference type="PANTHER" id="PTHR10824">
    <property type="entry name" value="ACYL-COENZYME A THIOESTERASE-RELATED"/>
    <property type="match status" value="1"/>
</dbReference>
<keyword evidence="3" id="KW-1185">Reference proteome</keyword>
<sequence>MLTLWPKFSLIDKITKINVFRLKSLQKITLGARVVGDSGQEFESHAHFTATRHGRVDVCREPSVGGSYRGKMLTLWPKFSLVDKITKINVFRLNPLHKITLGARVVRDSGKVFESHAHFIGTRHGRVDVCHEPSIVGSYRGVSAMGLLWSMKPSPGQRKGIC</sequence>
<dbReference type="GO" id="GO:0047617">
    <property type="term" value="F:fatty acyl-CoA hydrolase activity"/>
    <property type="evidence" value="ECO:0007669"/>
    <property type="project" value="TreeGrafter"/>
</dbReference>
<accession>A0A3M6TCY4</accession>
<evidence type="ECO:0000259" key="1">
    <source>
        <dbReference type="Pfam" id="PF04775"/>
    </source>
</evidence>
<evidence type="ECO:0000313" key="3">
    <source>
        <dbReference type="Proteomes" id="UP000275408"/>
    </source>
</evidence>
<dbReference type="OrthoDB" id="6347013at2759"/>
<name>A0A3M6TCY4_POCDA</name>
<dbReference type="PANTHER" id="PTHR10824:SF4">
    <property type="entry name" value="ACYL-COENZYME A THIOESTERASE 1-LIKE"/>
    <property type="match status" value="1"/>
</dbReference>
<reference evidence="2 3" key="1">
    <citation type="journal article" date="2018" name="Sci. Rep.">
        <title>Comparative analysis of the Pocillopora damicornis genome highlights role of immune system in coral evolution.</title>
        <authorList>
            <person name="Cunning R."/>
            <person name="Bay R.A."/>
            <person name="Gillette P."/>
            <person name="Baker A.C."/>
            <person name="Traylor-Knowles N."/>
        </authorList>
    </citation>
    <scope>NUCLEOTIDE SEQUENCE [LARGE SCALE GENOMIC DNA]</scope>
    <source>
        <strain evidence="2">RSMAS</strain>
        <tissue evidence="2">Whole animal</tissue>
    </source>
</reference>
<organism evidence="2 3">
    <name type="scientific">Pocillopora damicornis</name>
    <name type="common">Cauliflower coral</name>
    <name type="synonym">Millepora damicornis</name>
    <dbReference type="NCBI Taxonomy" id="46731"/>
    <lineage>
        <taxon>Eukaryota</taxon>
        <taxon>Metazoa</taxon>
        <taxon>Cnidaria</taxon>
        <taxon>Anthozoa</taxon>
        <taxon>Hexacorallia</taxon>
        <taxon>Scleractinia</taxon>
        <taxon>Astrocoeniina</taxon>
        <taxon>Pocilloporidae</taxon>
        <taxon>Pocillopora</taxon>
    </lineage>
</organism>
<gene>
    <name evidence="2" type="ORF">pdam_00019248</name>
</gene>
<dbReference type="Gene3D" id="2.60.40.2240">
    <property type="entry name" value="Acyl-CoA thioester hydrolase/BAAT N-terminal domain"/>
    <property type="match status" value="2"/>
</dbReference>
<dbReference type="Pfam" id="PF04775">
    <property type="entry name" value="Bile_Hydr_Trans"/>
    <property type="match status" value="2"/>
</dbReference>
<dbReference type="InterPro" id="IPR042490">
    <property type="entry name" value="Thio_Ohase/BAAT_N"/>
</dbReference>